<keyword evidence="2" id="KW-0812">Transmembrane</keyword>
<organism evidence="3">
    <name type="scientific">Podoviridae sp. ctwJH20</name>
    <dbReference type="NCBI Taxonomy" id="2827753"/>
    <lineage>
        <taxon>Viruses</taxon>
        <taxon>Duplodnaviria</taxon>
        <taxon>Heunggongvirae</taxon>
        <taxon>Uroviricota</taxon>
        <taxon>Caudoviricetes</taxon>
    </lineage>
</organism>
<sequence length="70" mass="7756">MDSQEIDPVKYGVLWERVQNMDKKMDKMEKQIEELLELANKSKGGFWMGMTIASSAGAAVAWIAGHLKGG</sequence>
<evidence type="ECO:0000313" key="3">
    <source>
        <dbReference type="EMBL" id="DAF60646.1"/>
    </source>
</evidence>
<evidence type="ECO:0000256" key="2">
    <source>
        <dbReference type="SAM" id="Phobius"/>
    </source>
</evidence>
<accession>A0A8S5TBM4</accession>
<feature type="coiled-coil region" evidence="1">
    <location>
        <begin position="18"/>
        <end position="45"/>
    </location>
</feature>
<proteinExistence type="predicted"/>
<keyword evidence="1" id="KW-0175">Coiled coil</keyword>
<keyword evidence="2" id="KW-0472">Membrane</keyword>
<reference evidence="3" key="1">
    <citation type="journal article" date="2021" name="Proc. Natl. Acad. Sci. U.S.A.">
        <title>A Catalog of Tens of Thousands of Viruses from Human Metagenomes Reveals Hidden Associations with Chronic Diseases.</title>
        <authorList>
            <person name="Tisza M.J."/>
            <person name="Buck C.B."/>
        </authorList>
    </citation>
    <scope>NUCLEOTIDE SEQUENCE</scope>
    <source>
        <strain evidence="3">CtwJH20</strain>
    </source>
</reference>
<name>A0A8S5TBM4_9CAUD</name>
<evidence type="ECO:0000256" key="1">
    <source>
        <dbReference type="SAM" id="Coils"/>
    </source>
</evidence>
<feature type="transmembrane region" description="Helical" evidence="2">
    <location>
        <begin position="45"/>
        <end position="64"/>
    </location>
</feature>
<dbReference type="EMBL" id="BK032792">
    <property type="protein sequence ID" value="DAF60646.1"/>
    <property type="molecule type" value="Genomic_DNA"/>
</dbReference>
<keyword evidence="2" id="KW-1133">Transmembrane helix</keyword>
<protein>
    <submittedName>
        <fullName evidence="3">Uncharacterized protein</fullName>
    </submittedName>
</protein>